<accession>A0A8J6M381</accession>
<name>A0A8J6M381_9ALTE</name>
<evidence type="ECO:0000256" key="1">
    <source>
        <dbReference type="SAM" id="SignalP"/>
    </source>
</evidence>
<dbReference type="EMBL" id="JACNEP010000015">
    <property type="protein sequence ID" value="MBC3767228.1"/>
    <property type="molecule type" value="Genomic_DNA"/>
</dbReference>
<reference evidence="2" key="1">
    <citation type="journal article" date="2018" name="Int. J. Syst. Evol. Microbiol.">
        <title>Neptunicella marina gen. nov., sp. nov., isolated from surface seawater.</title>
        <authorList>
            <person name="Liu X."/>
            <person name="Lai Q."/>
            <person name="Du Y."/>
            <person name="Zhang X."/>
            <person name="Liu Z."/>
            <person name="Sun F."/>
            <person name="Shao Z."/>
        </authorList>
    </citation>
    <scope>NUCLEOTIDE SEQUENCE</scope>
    <source>
        <strain evidence="2">S27-2</strain>
    </source>
</reference>
<organism evidence="2 3">
    <name type="scientific">Neptunicella marina</name>
    <dbReference type="NCBI Taxonomy" id="2125989"/>
    <lineage>
        <taxon>Bacteria</taxon>
        <taxon>Pseudomonadati</taxon>
        <taxon>Pseudomonadota</taxon>
        <taxon>Gammaproteobacteria</taxon>
        <taxon>Alteromonadales</taxon>
        <taxon>Alteromonadaceae</taxon>
        <taxon>Neptunicella</taxon>
    </lineage>
</organism>
<keyword evidence="3" id="KW-1185">Reference proteome</keyword>
<feature type="chain" id="PRO_5035299417" evidence="1">
    <location>
        <begin position="22"/>
        <end position="236"/>
    </location>
</feature>
<proteinExistence type="predicted"/>
<reference evidence="2" key="2">
    <citation type="submission" date="2020-08" db="EMBL/GenBank/DDBJ databases">
        <authorList>
            <person name="Lai Q."/>
        </authorList>
    </citation>
    <scope>NUCLEOTIDE SEQUENCE</scope>
    <source>
        <strain evidence="2">S27-2</strain>
    </source>
</reference>
<comment type="caution">
    <text evidence="2">The sequence shown here is derived from an EMBL/GenBank/DDBJ whole genome shotgun (WGS) entry which is preliminary data.</text>
</comment>
<gene>
    <name evidence="2" type="ORF">H8B19_15210</name>
</gene>
<evidence type="ECO:0000313" key="3">
    <source>
        <dbReference type="Proteomes" id="UP000601768"/>
    </source>
</evidence>
<dbReference type="Proteomes" id="UP000601768">
    <property type="component" value="Unassembled WGS sequence"/>
</dbReference>
<dbReference type="RefSeq" id="WP_186507746.1">
    <property type="nucleotide sequence ID" value="NZ_JACNEP010000015.1"/>
</dbReference>
<sequence>MKGFIFLILLLLPNLSQVESAELPSTFERPQKLLVTYVDHPSIKPYLELFTQVYQQDLHIDIELRPIPAMRGLIQLEKGLTDADVIRVPESIASFENIVEVEPQLGFAQIQLLCLPGELCDLTILENPALDIETNMGNSYLLQGYNIKAQLHFNENMQSTLNMLRAKRIKYAIFVTPKNNYQVLQDEFNQLPLKTVKLIHIINKKYAPLLPELTKSLQKRLPSFQKERHLINLPSN</sequence>
<evidence type="ECO:0000313" key="2">
    <source>
        <dbReference type="EMBL" id="MBC3767228.1"/>
    </source>
</evidence>
<dbReference type="AlphaFoldDB" id="A0A8J6M381"/>
<keyword evidence="1" id="KW-0732">Signal</keyword>
<protein>
    <submittedName>
        <fullName evidence="2">Uncharacterized protein</fullName>
    </submittedName>
</protein>
<feature type="signal peptide" evidence="1">
    <location>
        <begin position="1"/>
        <end position="21"/>
    </location>
</feature>